<dbReference type="EMBL" id="VULT01000001">
    <property type="protein sequence ID" value="MSS16194.1"/>
    <property type="molecule type" value="Genomic_DNA"/>
</dbReference>
<organism evidence="1 2">
    <name type="scientific">Sodaliphilus pleomorphus</name>
    <dbReference type="NCBI Taxonomy" id="2606626"/>
    <lineage>
        <taxon>Bacteria</taxon>
        <taxon>Pseudomonadati</taxon>
        <taxon>Bacteroidota</taxon>
        <taxon>Bacteroidia</taxon>
        <taxon>Bacteroidales</taxon>
        <taxon>Muribaculaceae</taxon>
        <taxon>Sodaliphilus</taxon>
    </lineage>
</organism>
<gene>
    <name evidence="1" type="ORF">FYJ29_00165</name>
</gene>
<dbReference type="AlphaFoldDB" id="A0A6L5XBU1"/>
<proteinExistence type="predicted"/>
<dbReference type="Proteomes" id="UP000483362">
    <property type="component" value="Unassembled WGS sequence"/>
</dbReference>
<protein>
    <submittedName>
        <fullName evidence="1">Uncharacterized protein</fullName>
    </submittedName>
</protein>
<evidence type="ECO:0000313" key="2">
    <source>
        <dbReference type="Proteomes" id="UP000483362"/>
    </source>
</evidence>
<name>A0A6L5XBU1_9BACT</name>
<accession>A0A6L5XBU1</accession>
<reference evidence="1 2" key="1">
    <citation type="submission" date="2019-08" db="EMBL/GenBank/DDBJ databases">
        <title>In-depth cultivation of the pig gut microbiome towards novel bacterial diversity and tailored functional studies.</title>
        <authorList>
            <person name="Wylensek D."/>
            <person name="Hitch T.C.A."/>
            <person name="Clavel T."/>
        </authorList>
    </citation>
    <scope>NUCLEOTIDE SEQUENCE [LARGE SCALE GENOMIC DNA]</scope>
    <source>
        <strain evidence="1 2">Oil-RF-744-WCA-WT-10</strain>
    </source>
</reference>
<comment type="caution">
    <text evidence="1">The sequence shown here is derived from an EMBL/GenBank/DDBJ whole genome shotgun (WGS) entry which is preliminary data.</text>
</comment>
<evidence type="ECO:0000313" key="1">
    <source>
        <dbReference type="EMBL" id="MSS16194.1"/>
    </source>
</evidence>
<keyword evidence="2" id="KW-1185">Reference proteome</keyword>
<sequence>MNIKEMREKIGRAKAQIRGEIARCMDTNKHEMVVSVREQLYSGIDGNDATLSPSYSQDSYFDNKRAGFFDEEADHWVSCFMHPERYIAWKQRITPPKESSILGLPARSSDTPNLFIVGTFHNSIDARATAGGVELFSFGWDSGPAVERKYGSQIFGLGTMAVGRFNGKFLWPWLHKWYDSL</sequence>
<dbReference type="RefSeq" id="WP_154328021.1">
    <property type="nucleotide sequence ID" value="NZ_CP045696.1"/>
</dbReference>